<dbReference type="InterPro" id="IPR027417">
    <property type="entry name" value="P-loop_NTPase"/>
</dbReference>
<feature type="coiled-coil region" evidence="1">
    <location>
        <begin position="204"/>
        <end position="289"/>
    </location>
</feature>
<reference evidence="3 4" key="1">
    <citation type="submission" date="2020-08" db="EMBL/GenBank/DDBJ databases">
        <title>Genomic Encyclopedia of Type Strains, Phase IV (KMG-IV): sequencing the most valuable type-strain genomes for metagenomic binning, comparative biology and taxonomic classification.</title>
        <authorList>
            <person name="Goeker M."/>
        </authorList>
    </citation>
    <scope>NUCLEOTIDE SEQUENCE [LARGE SCALE GENOMIC DNA]</scope>
    <source>
        <strain evidence="3 4">DSM 13481</strain>
    </source>
</reference>
<keyword evidence="1" id="KW-0175">Coiled coil</keyword>
<dbReference type="EMBL" id="JACHEX010000004">
    <property type="protein sequence ID" value="MBB6063062.1"/>
    <property type="molecule type" value="Genomic_DNA"/>
</dbReference>
<protein>
    <submittedName>
        <fullName evidence="3">DNA sulfur modification protein DndD</fullName>
    </submittedName>
</protein>
<dbReference type="AlphaFoldDB" id="A0A841GHG5"/>
<dbReference type="RefSeq" id="WP_184619663.1">
    <property type="nucleotide sequence ID" value="NZ_JACHEX010000004.1"/>
</dbReference>
<dbReference type="Proteomes" id="UP000555828">
    <property type="component" value="Unassembled WGS sequence"/>
</dbReference>
<feature type="coiled-coil region" evidence="1">
    <location>
        <begin position="381"/>
        <end position="444"/>
    </location>
</feature>
<gene>
    <name evidence="3" type="ORF">HNP65_001525</name>
</gene>
<proteinExistence type="predicted"/>
<feature type="domain" description="Rad50/SbcC-type AAA" evidence="2">
    <location>
        <begin position="5"/>
        <end position="258"/>
    </location>
</feature>
<dbReference type="PANTHER" id="PTHR32114">
    <property type="entry name" value="ABC TRANSPORTER ABCH.3"/>
    <property type="match status" value="1"/>
</dbReference>
<evidence type="ECO:0000256" key="1">
    <source>
        <dbReference type="SAM" id="Coils"/>
    </source>
</evidence>
<evidence type="ECO:0000313" key="4">
    <source>
        <dbReference type="Proteomes" id="UP000555828"/>
    </source>
</evidence>
<dbReference type="InterPro" id="IPR038729">
    <property type="entry name" value="Rad50/SbcC_AAA"/>
</dbReference>
<sequence length="643" mass="75438">MRIESIKLSKFKQFKDFKIEFTKNNNQDNDFHVIVAKMGVGKSNLLESINWCLYGKEIFGKITKPTDPDVLNNNCLNEDGEHIVKVNLNLLDEKVNYLILRESKFKVNNKKAISLNESHLSFSNYIGMILKDLDAKKEIENLLPEDLRDQFFFNGERLDNYFDEIQGVKISYVIKKMSGLDILESFKDALEKIKSRYLRDIKVNENNLNKKKDLEKKLDRIKDNKKEAEKLLQSQILDLEKAKKRLQDINHKLEKLKEYEIYKKQLESIKNLIQEFEIKKREILEKKAQVVFELSTIIFGWSAIEKVYNENKEIEVNYDYLPTEIIKDALKENKCPICEATLDEKHRNILEKYLSLDKDFIISVKDYNYLTKKILELESVRKNLNSQLGEVLTKIEEYNNKLKSVEKNLSEIHAEELIKLYNEKKELENQIEIINQKIGGFNNQIKFFEKEEKEIESELGKLATGDSNKIFEKIKFVENLQQIILNTIINRRDEIKKEILDYIKENLEKLMWKKDLISDVEFSSNFSLNVYDKYRNMILNRLSGGEKSVLTLSFALAMHKASGVNAPIILDRPLANISGDSYDKLIEMFSKISKEKQIIIMITDKEYQQSVKLLNELATTIHILEMNESSEVKIAEKYVKEVI</sequence>
<dbReference type="SUPFAM" id="SSF52540">
    <property type="entry name" value="P-loop containing nucleoside triphosphate hydrolases"/>
    <property type="match status" value="1"/>
</dbReference>
<comment type="caution">
    <text evidence="3">The sequence shown here is derived from an EMBL/GenBank/DDBJ whole genome shotgun (WGS) entry which is preliminary data.</text>
</comment>
<evidence type="ECO:0000259" key="2">
    <source>
        <dbReference type="Pfam" id="PF13476"/>
    </source>
</evidence>
<dbReference type="Gene3D" id="3.40.50.300">
    <property type="entry name" value="P-loop containing nucleotide triphosphate hydrolases"/>
    <property type="match status" value="2"/>
</dbReference>
<organism evidence="3 4">
    <name type="scientific">Thermosipho japonicus</name>
    <dbReference type="NCBI Taxonomy" id="90323"/>
    <lineage>
        <taxon>Bacteria</taxon>
        <taxon>Thermotogati</taxon>
        <taxon>Thermotogota</taxon>
        <taxon>Thermotogae</taxon>
        <taxon>Thermotogales</taxon>
        <taxon>Fervidobacteriaceae</taxon>
        <taxon>Thermosipho</taxon>
    </lineage>
</organism>
<dbReference type="PANTHER" id="PTHR32114:SF2">
    <property type="entry name" value="ABC TRANSPORTER ABCH.3"/>
    <property type="match status" value="1"/>
</dbReference>
<dbReference type="Pfam" id="PF13476">
    <property type="entry name" value="AAA_23"/>
    <property type="match status" value="1"/>
</dbReference>
<name>A0A841GHG5_9BACT</name>
<keyword evidence="4" id="KW-1185">Reference proteome</keyword>
<accession>A0A841GHG5</accession>
<evidence type="ECO:0000313" key="3">
    <source>
        <dbReference type="EMBL" id="MBB6063062.1"/>
    </source>
</evidence>